<dbReference type="Proteomes" id="UP000257139">
    <property type="component" value="Chromosome CBM2594_a"/>
</dbReference>
<name>A0A7Z7J8F2_9BURK</name>
<proteinExistence type="predicted"/>
<sequence>MAPIGHRGPGDSATDDKKQRMGFFHPYRTGFAQLRLRGQEGGRCD</sequence>
<protein>
    <submittedName>
        <fullName evidence="2">Uncharacterized protein</fullName>
    </submittedName>
</protein>
<dbReference type="AlphaFoldDB" id="A0A7Z7J8F2"/>
<reference evidence="2" key="1">
    <citation type="submission" date="2018-01" db="EMBL/GenBank/DDBJ databases">
        <authorList>
            <person name="Clerissi C."/>
        </authorList>
    </citation>
    <scope>NUCLEOTIDE SEQUENCE [LARGE SCALE GENOMIC DNA]</scope>
    <source>
        <strain evidence="2">Cupriavidus taiwanensis STM 6021</strain>
    </source>
</reference>
<accession>A0A7Z7J8F2</accession>
<evidence type="ECO:0000256" key="1">
    <source>
        <dbReference type="SAM" id="MobiDB-lite"/>
    </source>
</evidence>
<organism evidence="2">
    <name type="scientific">Cupriavidus taiwanensis</name>
    <dbReference type="NCBI Taxonomy" id="164546"/>
    <lineage>
        <taxon>Bacteria</taxon>
        <taxon>Pseudomonadati</taxon>
        <taxon>Pseudomonadota</taxon>
        <taxon>Betaproteobacteria</taxon>
        <taxon>Burkholderiales</taxon>
        <taxon>Burkholderiaceae</taxon>
        <taxon>Cupriavidus</taxon>
    </lineage>
</organism>
<comment type="caution">
    <text evidence="2">The sequence shown here is derived from an EMBL/GenBank/DDBJ whole genome shotgun (WGS) entry which is preliminary data.</text>
</comment>
<dbReference type="EMBL" id="OGUU01000008">
    <property type="protein sequence ID" value="SPC08980.1"/>
    <property type="molecule type" value="Genomic_DNA"/>
</dbReference>
<feature type="region of interest" description="Disordered" evidence="1">
    <location>
        <begin position="1"/>
        <end position="21"/>
    </location>
</feature>
<gene>
    <name evidence="2" type="ORF">CBM2594_A40303</name>
</gene>
<evidence type="ECO:0000313" key="2">
    <source>
        <dbReference type="EMBL" id="SPC08980.1"/>
    </source>
</evidence>